<dbReference type="InterPro" id="IPR001789">
    <property type="entry name" value="Sig_transdc_resp-reg_receiver"/>
</dbReference>
<keyword evidence="7" id="KW-1185">Reference proteome</keyword>
<dbReference type="Proteomes" id="UP000647241">
    <property type="component" value="Unassembled WGS sequence"/>
</dbReference>
<gene>
    <name evidence="6" type="ORF">GCM10011585_17050</name>
</gene>
<organism evidence="6 7">
    <name type="scientific">Edaphobacter dinghuensis</name>
    <dbReference type="NCBI Taxonomy" id="1560005"/>
    <lineage>
        <taxon>Bacteria</taxon>
        <taxon>Pseudomonadati</taxon>
        <taxon>Acidobacteriota</taxon>
        <taxon>Terriglobia</taxon>
        <taxon>Terriglobales</taxon>
        <taxon>Acidobacteriaceae</taxon>
        <taxon>Edaphobacter</taxon>
    </lineage>
</organism>
<evidence type="ECO:0000259" key="5">
    <source>
        <dbReference type="PROSITE" id="PS50110"/>
    </source>
</evidence>
<reference evidence="6" key="2">
    <citation type="submission" date="2020-09" db="EMBL/GenBank/DDBJ databases">
        <authorList>
            <person name="Sun Q."/>
            <person name="Zhou Y."/>
        </authorList>
    </citation>
    <scope>NUCLEOTIDE SEQUENCE</scope>
    <source>
        <strain evidence="6">CGMCC 1.12997</strain>
    </source>
</reference>
<accession>A0A917HCV5</accession>
<evidence type="ECO:0000313" key="6">
    <source>
        <dbReference type="EMBL" id="GGG74892.1"/>
    </source>
</evidence>
<dbReference type="SMART" id="SM00421">
    <property type="entry name" value="HTH_LUXR"/>
    <property type="match status" value="1"/>
</dbReference>
<dbReference type="EMBL" id="BMGT01000002">
    <property type="protein sequence ID" value="GGG74892.1"/>
    <property type="molecule type" value="Genomic_DNA"/>
</dbReference>
<feature type="modified residue" description="4-aspartylphosphate" evidence="3">
    <location>
        <position position="56"/>
    </location>
</feature>
<proteinExistence type="predicted"/>
<dbReference type="PANTHER" id="PTHR43214">
    <property type="entry name" value="TWO-COMPONENT RESPONSE REGULATOR"/>
    <property type="match status" value="1"/>
</dbReference>
<keyword evidence="1 3" id="KW-0597">Phosphoprotein</keyword>
<dbReference type="AlphaFoldDB" id="A0A917HCV5"/>
<feature type="domain" description="Response regulatory" evidence="5">
    <location>
        <begin position="5"/>
        <end position="121"/>
    </location>
</feature>
<dbReference type="Gene3D" id="3.40.50.2300">
    <property type="match status" value="1"/>
</dbReference>
<dbReference type="PRINTS" id="PR00038">
    <property type="entry name" value="HTHLUXR"/>
</dbReference>
<dbReference type="InterPro" id="IPR039420">
    <property type="entry name" value="WalR-like"/>
</dbReference>
<evidence type="ECO:0000256" key="1">
    <source>
        <dbReference type="ARBA" id="ARBA00022553"/>
    </source>
</evidence>
<protein>
    <submittedName>
        <fullName evidence="6">DNA-binding response regulator</fullName>
    </submittedName>
</protein>
<dbReference type="Pfam" id="PF00196">
    <property type="entry name" value="GerE"/>
    <property type="match status" value="1"/>
</dbReference>
<dbReference type="GO" id="GO:0006355">
    <property type="term" value="P:regulation of DNA-templated transcription"/>
    <property type="evidence" value="ECO:0007669"/>
    <property type="project" value="InterPro"/>
</dbReference>
<reference evidence="6" key="1">
    <citation type="journal article" date="2014" name="Int. J. Syst. Evol. Microbiol.">
        <title>Complete genome sequence of Corynebacterium casei LMG S-19264T (=DSM 44701T), isolated from a smear-ripened cheese.</title>
        <authorList>
            <consortium name="US DOE Joint Genome Institute (JGI-PGF)"/>
            <person name="Walter F."/>
            <person name="Albersmeier A."/>
            <person name="Kalinowski J."/>
            <person name="Ruckert C."/>
        </authorList>
    </citation>
    <scope>NUCLEOTIDE SEQUENCE</scope>
    <source>
        <strain evidence="6">CGMCC 1.12997</strain>
    </source>
</reference>
<dbReference type="SMART" id="SM00448">
    <property type="entry name" value="REC"/>
    <property type="match status" value="1"/>
</dbReference>
<dbReference type="InterPro" id="IPR000792">
    <property type="entry name" value="Tscrpt_reg_LuxR_C"/>
</dbReference>
<dbReference type="InterPro" id="IPR016032">
    <property type="entry name" value="Sig_transdc_resp-reg_C-effctor"/>
</dbReference>
<sequence length="209" mass="23664">MKRIRLFVVDDHPVVRKGVESIFDCEADIEVVGTAASAQEALERIPDLHIDVLLTDLRMEGMSGDELIAQLHQTCPDVRGAVLTNFHSDEDVFRAMRAGVKAYLLKSSPMEEVIAVVRRVYEGERWIPPHIAQQLADRVARDQLSNREVEILQLIANGMKNREIANTLCISQHTVRNHVNNVLEKLNSRDRTEAVTIALRQGLVRLRED</sequence>
<dbReference type="RefSeq" id="WP_188553732.1">
    <property type="nucleotide sequence ID" value="NZ_BMGT01000002.1"/>
</dbReference>
<dbReference type="CDD" id="cd06170">
    <property type="entry name" value="LuxR_C_like"/>
    <property type="match status" value="1"/>
</dbReference>
<dbReference type="PROSITE" id="PS50043">
    <property type="entry name" value="HTH_LUXR_2"/>
    <property type="match status" value="1"/>
</dbReference>
<keyword evidence="2 6" id="KW-0238">DNA-binding</keyword>
<comment type="caution">
    <text evidence="6">The sequence shown here is derived from an EMBL/GenBank/DDBJ whole genome shotgun (WGS) entry which is preliminary data.</text>
</comment>
<dbReference type="GO" id="GO:0003677">
    <property type="term" value="F:DNA binding"/>
    <property type="evidence" value="ECO:0007669"/>
    <property type="project" value="UniProtKB-KW"/>
</dbReference>
<evidence type="ECO:0000256" key="2">
    <source>
        <dbReference type="ARBA" id="ARBA00023125"/>
    </source>
</evidence>
<evidence type="ECO:0000256" key="3">
    <source>
        <dbReference type="PROSITE-ProRule" id="PRU00169"/>
    </source>
</evidence>
<name>A0A917HCV5_9BACT</name>
<dbReference type="SUPFAM" id="SSF46894">
    <property type="entry name" value="C-terminal effector domain of the bipartite response regulators"/>
    <property type="match status" value="1"/>
</dbReference>
<evidence type="ECO:0000313" key="7">
    <source>
        <dbReference type="Proteomes" id="UP000647241"/>
    </source>
</evidence>
<dbReference type="InterPro" id="IPR058245">
    <property type="entry name" value="NreC/VraR/RcsB-like_REC"/>
</dbReference>
<feature type="domain" description="HTH luxR-type" evidence="4">
    <location>
        <begin position="137"/>
        <end position="202"/>
    </location>
</feature>
<dbReference type="SUPFAM" id="SSF52172">
    <property type="entry name" value="CheY-like"/>
    <property type="match status" value="1"/>
</dbReference>
<dbReference type="CDD" id="cd17535">
    <property type="entry name" value="REC_NarL-like"/>
    <property type="match status" value="1"/>
</dbReference>
<dbReference type="GO" id="GO:0000160">
    <property type="term" value="P:phosphorelay signal transduction system"/>
    <property type="evidence" value="ECO:0007669"/>
    <property type="project" value="InterPro"/>
</dbReference>
<dbReference type="InterPro" id="IPR011006">
    <property type="entry name" value="CheY-like_superfamily"/>
</dbReference>
<dbReference type="PROSITE" id="PS00622">
    <property type="entry name" value="HTH_LUXR_1"/>
    <property type="match status" value="1"/>
</dbReference>
<dbReference type="PROSITE" id="PS50110">
    <property type="entry name" value="RESPONSE_REGULATORY"/>
    <property type="match status" value="1"/>
</dbReference>
<evidence type="ECO:0000259" key="4">
    <source>
        <dbReference type="PROSITE" id="PS50043"/>
    </source>
</evidence>
<dbReference type="Pfam" id="PF00072">
    <property type="entry name" value="Response_reg"/>
    <property type="match status" value="1"/>
</dbReference>